<keyword evidence="2" id="KW-1185">Reference proteome</keyword>
<dbReference type="EMBL" id="BAUW01000008">
    <property type="protein sequence ID" value="GAE44362.1"/>
    <property type="molecule type" value="Genomic_DNA"/>
</dbReference>
<organism evidence="1 2">
    <name type="scientific">Mesobacillus boroniphilus JCM 21738</name>
    <dbReference type="NCBI Taxonomy" id="1294265"/>
    <lineage>
        <taxon>Bacteria</taxon>
        <taxon>Bacillati</taxon>
        <taxon>Bacillota</taxon>
        <taxon>Bacilli</taxon>
        <taxon>Bacillales</taxon>
        <taxon>Bacillaceae</taxon>
        <taxon>Mesobacillus</taxon>
    </lineage>
</organism>
<dbReference type="AlphaFoldDB" id="W4RJP5"/>
<evidence type="ECO:0000313" key="2">
    <source>
        <dbReference type="Proteomes" id="UP000018949"/>
    </source>
</evidence>
<accession>W4RJP5</accession>
<name>W4RJP5_9BACI</name>
<evidence type="ECO:0000313" key="1">
    <source>
        <dbReference type="EMBL" id="GAE44362.1"/>
    </source>
</evidence>
<sequence length="93" mass="10444">MNEKEVKPHIEDLKKDPTLNEILNFTQGIFKKLPENDKVTDNSKADKDSQLNAETLNSLVTAAQSFINPTTLSFLSKTLNQSEIKEKILTLLA</sequence>
<reference evidence="1 2" key="1">
    <citation type="submission" date="2013-12" db="EMBL/GenBank/DDBJ databases">
        <title>NBRP : Genome information of microbial organism related human and environment.</title>
        <authorList>
            <person name="Hattori M."/>
            <person name="Oshima K."/>
            <person name="Inaba H."/>
            <person name="Suda W."/>
            <person name="Sakamoto M."/>
            <person name="Iino T."/>
            <person name="Kitahara M."/>
            <person name="Oshida Y."/>
            <person name="Iida T."/>
            <person name="Kudo T."/>
            <person name="Itoh T."/>
            <person name="Ahmed I."/>
            <person name="Ohkuma M."/>
        </authorList>
    </citation>
    <scope>NUCLEOTIDE SEQUENCE [LARGE SCALE GENOMIC DNA]</scope>
    <source>
        <strain evidence="1 2">JCM 21738</strain>
    </source>
</reference>
<dbReference type="RefSeq" id="WP_035208935.1">
    <property type="nucleotide sequence ID" value="NZ_BAUW01000008.1"/>
</dbReference>
<dbReference type="Proteomes" id="UP000018949">
    <property type="component" value="Unassembled WGS sequence"/>
</dbReference>
<comment type="caution">
    <text evidence="1">The sequence shown here is derived from an EMBL/GenBank/DDBJ whole genome shotgun (WGS) entry which is preliminary data.</text>
</comment>
<proteinExistence type="predicted"/>
<gene>
    <name evidence="1" type="ORF">JCM21738_1071</name>
</gene>
<protein>
    <submittedName>
        <fullName evidence="1">Uncharacterized protein</fullName>
    </submittedName>
</protein>